<evidence type="ECO:0000256" key="6">
    <source>
        <dbReference type="ARBA" id="ARBA00023004"/>
    </source>
</evidence>
<dbReference type="InterPro" id="IPR034804">
    <property type="entry name" value="SQR/QFR_C/D"/>
</dbReference>
<dbReference type="EMBL" id="BNJQ01000006">
    <property type="protein sequence ID" value="GHP03837.1"/>
    <property type="molecule type" value="Genomic_DNA"/>
</dbReference>
<dbReference type="GO" id="GO:0009055">
    <property type="term" value="F:electron transfer activity"/>
    <property type="evidence" value="ECO:0007669"/>
    <property type="project" value="InterPro"/>
</dbReference>
<evidence type="ECO:0000256" key="3">
    <source>
        <dbReference type="ARBA" id="ARBA00022692"/>
    </source>
</evidence>
<dbReference type="Gene3D" id="1.20.1300.10">
    <property type="entry name" value="Fumarate reductase/succinate dehydrogenase, transmembrane subunit"/>
    <property type="match status" value="1"/>
</dbReference>
<keyword evidence="7 8" id="KW-0472">Membrane</keyword>
<evidence type="ECO:0000256" key="2">
    <source>
        <dbReference type="ARBA" id="ARBA00022617"/>
    </source>
</evidence>
<feature type="transmembrane region" description="Helical" evidence="8">
    <location>
        <begin position="193"/>
        <end position="221"/>
    </location>
</feature>
<organism evidence="9 10">
    <name type="scientific">Pycnococcus provasolii</name>
    <dbReference type="NCBI Taxonomy" id="41880"/>
    <lineage>
        <taxon>Eukaryota</taxon>
        <taxon>Viridiplantae</taxon>
        <taxon>Chlorophyta</taxon>
        <taxon>Pseudoscourfieldiophyceae</taxon>
        <taxon>Pseudoscourfieldiales</taxon>
        <taxon>Pycnococcaceae</taxon>
        <taxon>Pycnococcus</taxon>
    </lineage>
</organism>
<name>A0A830HFF8_9CHLO</name>
<keyword evidence="6" id="KW-0408">Iron</keyword>
<dbReference type="InterPro" id="IPR000701">
    <property type="entry name" value="SuccDH_FuR_B_TM-su"/>
</dbReference>
<feature type="transmembrane region" description="Helical" evidence="8">
    <location>
        <begin position="165"/>
        <end position="187"/>
    </location>
</feature>
<evidence type="ECO:0000256" key="1">
    <source>
        <dbReference type="ARBA" id="ARBA00004370"/>
    </source>
</evidence>
<evidence type="ECO:0000313" key="10">
    <source>
        <dbReference type="Proteomes" id="UP000660262"/>
    </source>
</evidence>
<sequence>MSAHITMLRSTLGQGFKVLSSSVVTEAEKRVVMGLGTSMSHRMTSTSAVGGSKVVGLGASVRMMNMPCSFAAAPVGTLVTKAVPASSQQEHKNVLRMGGVRHIGGGVPPEFGQPKSGGTAFLGTPANHMELVHRRPISPDIFTVDGKPTPWLLHYKMPLAAISSITNRVSGVILSAAVLGGGTIHAATGSLPAVASALGSVSIIAFPFKVGLVFPFVYHYLAAARHYYWDYTKGATIDNQGMWNTSAAIFAASVAGTAVIVGM</sequence>
<dbReference type="GO" id="GO:0006121">
    <property type="term" value="P:mitochondrial electron transport, succinate to ubiquinone"/>
    <property type="evidence" value="ECO:0007669"/>
    <property type="project" value="TreeGrafter"/>
</dbReference>
<dbReference type="Pfam" id="PF01127">
    <property type="entry name" value="Sdh_cyt"/>
    <property type="match status" value="1"/>
</dbReference>
<dbReference type="PANTHER" id="PTHR10978">
    <property type="entry name" value="SUCCINATE DEHYDROGENASE CYTOCHROME B560 SUBUNIT"/>
    <property type="match status" value="1"/>
</dbReference>
<reference evidence="9" key="1">
    <citation type="submission" date="2020-10" db="EMBL/GenBank/DDBJ databases">
        <title>Unveiling of a novel bifunctional photoreceptor, Dualchrome1, isolated from a cosmopolitan green alga.</title>
        <authorList>
            <person name="Suzuki S."/>
            <person name="Kawachi M."/>
        </authorList>
    </citation>
    <scope>NUCLEOTIDE SEQUENCE</scope>
    <source>
        <strain evidence="9">NIES 2893</strain>
    </source>
</reference>
<protein>
    <submittedName>
        <fullName evidence="9">Uncharacterized protein</fullName>
    </submittedName>
</protein>
<gene>
    <name evidence="9" type="ORF">PPROV_000259100</name>
</gene>
<dbReference type="AlphaFoldDB" id="A0A830HFF8"/>
<dbReference type="GO" id="GO:0005739">
    <property type="term" value="C:mitochondrion"/>
    <property type="evidence" value="ECO:0007669"/>
    <property type="project" value="GOC"/>
</dbReference>
<evidence type="ECO:0000313" key="9">
    <source>
        <dbReference type="EMBL" id="GHP03837.1"/>
    </source>
</evidence>
<evidence type="ECO:0000256" key="8">
    <source>
        <dbReference type="SAM" id="Phobius"/>
    </source>
</evidence>
<keyword evidence="4" id="KW-0479">Metal-binding</keyword>
<dbReference type="InterPro" id="IPR014314">
    <property type="entry name" value="Succ_DH_cytb556"/>
</dbReference>
<dbReference type="GO" id="GO:0006099">
    <property type="term" value="P:tricarboxylic acid cycle"/>
    <property type="evidence" value="ECO:0007669"/>
    <property type="project" value="InterPro"/>
</dbReference>
<evidence type="ECO:0000256" key="4">
    <source>
        <dbReference type="ARBA" id="ARBA00022723"/>
    </source>
</evidence>
<comment type="caution">
    <text evidence="9">The sequence shown here is derived from an EMBL/GenBank/DDBJ whole genome shotgun (WGS) entry which is preliminary data.</text>
</comment>
<dbReference type="Proteomes" id="UP000660262">
    <property type="component" value="Unassembled WGS sequence"/>
</dbReference>
<dbReference type="PANTHER" id="PTHR10978:SF5">
    <property type="entry name" value="SUCCINATE DEHYDROGENASE CYTOCHROME B560 SUBUNIT, MITOCHONDRIAL"/>
    <property type="match status" value="1"/>
</dbReference>
<keyword evidence="5 8" id="KW-1133">Transmembrane helix</keyword>
<dbReference type="GO" id="GO:0016020">
    <property type="term" value="C:membrane"/>
    <property type="evidence" value="ECO:0007669"/>
    <property type="project" value="UniProtKB-SubCell"/>
</dbReference>
<evidence type="ECO:0000256" key="7">
    <source>
        <dbReference type="ARBA" id="ARBA00023136"/>
    </source>
</evidence>
<feature type="transmembrane region" description="Helical" evidence="8">
    <location>
        <begin position="242"/>
        <end position="261"/>
    </location>
</feature>
<dbReference type="GO" id="GO:0046872">
    <property type="term" value="F:metal ion binding"/>
    <property type="evidence" value="ECO:0007669"/>
    <property type="project" value="UniProtKB-KW"/>
</dbReference>
<dbReference type="OrthoDB" id="588261at2759"/>
<comment type="subcellular location">
    <subcellularLocation>
        <location evidence="1">Membrane</location>
    </subcellularLocation>
</comment>
<keyword evidence="3 8" id="KW-0812">Transmembrane</keyword>
<accession>A0A830HFF8</accession>
<dbReference type="CDD" id="cd03499">
    <property type="entry name" value="SQR_TypeC_SdhC"/>
    <property type="match status" value="1"/>
</dbReference>
<dbReference type="SUPFAM" id="SSF81343">
    <property type="entry name" value="Fumarate reductase respiratory complex transmembrane subunits"/>
    <property type="match status" value="1"/>
</dbReference>
<keyword evidence="2" id="KW-0349">Heme</keyword>
<proteinExistence type="predicted"/>
<evidence type="ECO:0000256" key="5">
    <source>
        <dbReference type="ARBA" id="ARBA00022989"/>
    </source>
</evidence>
<keyword evidence="10" id="KW-1185">Reference proteome</keyword>